<keyword evidence="3" id="KW-1185">Reference proteome</keyword>
<accession>A0ABX8SEM2</accession>
<evidence type="ECO:0000313" key="2">
    <source>
        <dbReference type="EMBL" id="QXQ14880.1"/>
    </source>
</evidence>
<dbReference type="Proteomes" id="UP000887023">
    <property type="component" value="Chromosome"/>
</dbReference>
<evidence type="ECO:0000259" key="1">
    <source>
        <dbReference type="PROSITE" id="PS50943"/>
    </source>
</evidence>
<gene>
    <name evidence="2" type="ORF">KV203_05715</name>
</gene>
<dbReference type="RefSeq" id="WP_218821017.1">
    <property type="nucleotide sequence ID" value="NZ_CP079105.1"/>
</dbReference>
<protein>
    <submittedName>
        <fullName evidence="2">Helix-turn-helix domain-containing protein</fullName>
    </submittedName>
</protein>
<dbReference type="SMART" id="SM00530">
    <property type="entry name" value="HTH_XRE"/>
    <property type="match status" value="1"/>
</dbReference>
<sequence length="81" mass="8489">MNTQAVDAPTYAEQVAGNIRAEVARAKLAQTTIADALGLTQTAVSRRLRGATEWALSDLPRIAELLGTTVADLVTVTPPDA</sequence>
<dbReference type="EMBL" id="CP079105">
    <property type="protein sequence ID" value="QXQ14880.1"/>
    <property type="molecule type" value="Genomic_DNA"/>
</dbReference>
<dbReference type="CDD" id="cd00093">
    <property type="entry name" value="HTH_XRE"/>
    <property type="match status" value="1"/>
</dbReference>
<dbReference type="InterPro" id="IPR013975">
    <property type="entry name" value="Tscrpt_reg_BetR_N"/>
</dbReference>
<organism evidence="2 3">
    <name type="scientific">Skermania pinensis</name>
    <dbReference type="NCBI Taxonomy" id="39122"/>
    <lineage>
        <taxon>Bacteria</taxon>
        <taxon>Bacillati</taxon>
        <taxon>Actinomycetota</taxon>
        <taxon>Actinomycetes</taxon>
        <taxon>Mycobacteriales</taxon>
        <taxon>Gordoniaceae</taxon>
        <taxon>Skermania</taxon>
    </lineage>
</organism>
<evidence type="ECO:0000313" key="3">
    <source>
        <dbReference type="Proteomes" id="UP000887023"/>
    </source>
</evidence>
<proteinExistence type="predicted"/>
<dbReference type="PROSITE" id="PS50943">
    <property type="entry name" value="HTH_CROC1"/>
    <property type="match status" value="1"/>
</dbReference>
<dbReference type="InterPro" id="IPR001387">
    <property type="entry name" value="Cro/C1-type_HTH"/>
</dbReference>
<name>A0ABX8SEM2_9ACTN</name>
<feature type="domain" description="HTH cro/C1-type" evidence="1">
    <location>
        <begin position="19"/>
        <end position="73"/>
    </location>
</feature>
<reference evidence="2" key="1">
    <citation type="submission" date="2021-07" db="EMBL/GenBank/DDBJ databases">
        <title>Candidatus Kaistella beijingensis sp. nov. isolated from a municipal wastewater treatment plant is involved in sludge foaming.</title>
        <authorList>
            <person name="Song Y."/>
            <person name="Liu S.-J."/>
        </authorList>
    </citation>
    <scope>NUCLEOTIDE SEQUENCE</scope>
    <source>
        <strain evidence="2">DSM 43998</strain>
    </source>
</reference>
<dbReference type="Pfam" id="PF08667">
    <property type="entry name" value="BetR"/>
    <property type="match status" value="1"/>
</dbReference>